<feature type="region of interest" description="Disordered" evidence="1">
    <location>
        <begin position="325"/>
        <end position="344"/>
    </location>
</feature>
<evidence type="ECO:0000256" key="2">
    <source>
        <dbReference type="SAM" id="SignalP"/>
    </source>
</evidence>
<dbReference type="Proteomes" id="UP000186922">
    <property type="component" value="Unassembled WGS sequence"/>
</dbReference>
<evidence type="ECO:0000256" key="1">
    <source>
        <dbReference type="SAM" id="MobiDB-lite"/>
    </source>
</evidence>
<comment type="caution">
    <text evidence="4">The sequence shown here is derived from an EMBL/GenBank/DDBJ whole genome shotgun (WGS) entry which is preliminary data.</text>
</comment>
<feature type="compositionally biased region" description="Polar residues" evidence="1">
    <location>
        <begin position="332"/>
        <end position="343"/>
    </location>
</feature>
<dbReference type="PANTHER" id="PTHR10334">
    <property type="entry name" value="CYSTEINE-RICH SECRETORY PROTEIN-RELATED"/>
    <property type="match status" value="1"/>
</dbReference>
<protein>
    <recommendedName>
        <fullName evidence="3">SCP domain-containing protein</fullName>
    </recommendedName>
</protein>
<evidence type="ECO:0000259" key="3">
    <source>
        <dbReference type="SMART" id="SM00198"/>
    </source>
</evidence>
<dbReference type="Pfam" id="PF00188">
    <property type="entry name" value="CAP"/>
    <property type="match status" value="1"/>
</dbReference>
<dbReference type="SUPFAM" id="SSF55797">
    <property type="entry name" value="PR-1-like"/>
    <property type="match status" value="1"/>
</dbReference>
<feature type="compositionally biased region" description="Low complexity" evidence="1">
    <location>
        <begin position="248"/>
        <end position="268"/>
    </location>
</feature>
<feature type="domain" description="SCP" evidence="3">
    <location>
        <begin position="280"/>
        <end position="392"/>
    </location>
</feature>
<organism evidence="4 5">
    <name type="scientific">Ramazzottius varieornatus</name>
    <name type="common">Water bear</name>
    <name type="synonym">Tardigrade</name>
    <dbReference type="NCBI Taxonomy" id="947166"/>
    <lineage>
        <taxon>Eukaryota</taxon>
        <taxon>Metazoa</taxon>
        <taxon>Ecdysozoa</taxon>
        <taxon>Tardigrada</taxon>
        <taxon>Eutardigrada</taxon>
        <taxon>Parachela</taxon>
        <taxon>Hypsibioidea</taxon>
        <taxon>Ramazzottiidae</taxon>
        <taxon>Ramazzottius</taxon>
    </lineage>
</organism>
<reference evidence="4 5" key="1">
    <citation type="journal article" date="2016" name="Nat. Commun.">
        <title>Extremotolerant tardigrade genome and improved radiotolerance of human cultured cells by tardigrade-unique protein.</title>
        <authorList>
            <person name="Hashimoto T."/>
            <person name="Horikawa D.D."/>
            <person name="Saito Y."/>
            <person name="Kuwahara H."/>
            <person name="Kozuka-Hata H."/>
            <person name="Shin-I T."/>
            <person name="Minakuchi Y."/>
            <person name="Ohishi K."/>
            <person name="Motoyama A."/>
            <person name="Aizu T."/>
            <person name="Enomoto A."/>
            <person name="Kondo K."/>
            <person name="Tanaka S."/>
            <person name="Hara Y."/>
            <person name="Koshikawa S."/>
            <person name="Sagara H."/>
            <person name="Miura T."/>
            <person name="Yokobori S."/>
            <person name="Miyagawa K."/>
            <person name="Suzuki Y."/>
            <person name="Kubo T."/>
            <person name="Oyama M."/>
            <person name="Kohara Y."/>
            <person name="Fujiyama A."/>
            <person name="Arakawa K."/>
            <person name="Katayama T."/>
            <person name="Toyoda A."/>
            <person name="Kunieda T."/>
        </authorList>
    </citation>
    <scope>NUCLEOTIDE SEQUENCE [LARGE SCALE GENOMIC DNA]</scope>
    <source>
        <strain evidence="4 5">YOKOZUNA-1</strain>
    </source>
</reference>
<dbReference type="AlphaFoldDB" id="A0A1D1UNW2"/>
<keyword evidence="2" id="KW-0732">Signal</keyword>
<dbReference type="InterPro" id="IPR014044">
    <property type="entry name" value="CAP_dom"/>
</dbReference>
<dbReference type="OrthoDB" id="337038at2759"/>
<evidence type="ECO:0000313" key="5">
    <source>
        <dbReference type="Proteomes" id="UP000186922"/>
    </source>
</evidence>
<proteinExistence type="predicted"/>
<dbReference type="Gene3D" id="3.40.33.10">
    <property type="entry name" value="CAP"/>
    <property type="match status" value="1"/>
</dbReference>
<feature type="signal peptide" evidence="2">
    <location>
        <begin position="1"/>
        <end position="20"/>
    </location>
</feature>
<accession>A0A1D1UNW2</accession>
<feature type="region of interest" description="Disordered" evidence="1">
    <location>
        <begin position="138"/>
        <end position="269"/>
    </location>
</feature>
<gene>
    <name evidence="4" type="primary">RvY_03664-1</name>
    <name evidence="4" type="synonym">RvY_03664.1</name>
    <name evidence="4" type="ORF">RvY_03664</name>
</gene>
<evidence type="ECO:0000313" key="4">
    <source>
        <dbReference type="EMBL" id="GAU91406.1"/>
    </source>
</evidence>
<feature type="chain" id="PRO_5008897425" description="SCP domain-containing protein" evidence="2">
    <location>
        <begin position="21"/>
        <end position="395"/>
    </location>
</feature>
<dbReference type="EMBL" id="BDGG01000002">
    <property type="protein sequence ID" value="GAU91406.1"/>
    <property type="molecule type" value="Genomic_DNA"/>
</dbReference>
<dbReference type="SMART" id="SM00198">
    <property type="entry name" value="SCP"/>
    <property type="match status" value="1"/>
</dbReference>
<feature type="compositionally biased region" description="Low complexity" evidence="1">
    <location>
        <begin position="151"/>
        <end position="225"/>
    </location>
</feature>
<sequence length="395" mass="40622">MLSAVILLGLACGSPSYVHGASLDDSFMAPEVRISAREDFIRALSLPYIGCRPDAFPNLRIAGFCSDVTNLDAICSGLEVSVAASACSQVQGSFCCYISIAQGNTLNPVSSTIQVPTTRVSTVVSTVPSSVATTVASTAGTNTQNPTSVPATTASAFTQTSTATAETSRPGGSSTSVTVTGTASVNTGATTAATTPVSGTTTTAQNPAATTSVSTTRAPTPTSAPTQPPTQTPTQPPTAAPTQPLTPAPTAVSTPATTTTTTTNPVSPDCVNSLNPACPNVKQQILDLLNAERRAQGAADMLKLVWDDRAAQVAQQWADGCSYLHGPEDPNRPTSTFSTSGQNIGRGYTQWGDLINDWNSEKRFVTVGQACPTPSPTLQTGHWTQVPTASLPIEQ</sequence>
<feature type="compositionally biased region" description="Pro residues" evidence="1">
    <location>
        <begin position="226"/>
        <end position="247"/>
    </location>
</feature>
<keyword evidence="5" id="KW-1185">Reference proteome</keyword>
<dbReference type="InterPro" id="IPR035940">
    <property type="entry name" value="CAP_sf"/>
</dbReference>
<dbReference type="InterPro" id="IPR001283">
    <property type="entry name" value="CRISP-related"/>
</dbReference>
<feature type="compositionally biased region" description="Polar residues" evidence="1">
    <location>
        <begin position="140"/>
        <end position="150"/>
    </location>
</feature>
<name>A0A1D1UNW2_RAMVA</name>